<protein>
    <recommendedName>
        <fullName evidence="3">Nudix hydrolase domain-containing protein</fullName>
    </recommendedName>
</protein>
<feature type="domain" description="Nudix hydrolase" evidence="3">
    <location>
        <begin position="8"/>
        <end position="133"/>
    </location>
</feature>
<sequence>MGDHVLVQKATSAGGVIIRGGKILVVKFVNNDGVTFPKGHIEEGETYEEAALREVQEETGLKNLRAMEKLGVVIRPATETDGRIVIKDIHLFRMEIVGEDKGKAEEEIEWLPIDEATIRLLPQESEFLKKVLNP</sequence>
<dbReference type="InterPro" id="IPR015797">
    <property type="entry name" value="NUDIX_hydrolase-like_dom_sf"/>
</dbReference>
<evidence type="ECO:0000256" key="2">
    <source>
        <dbReference type="RuleBase" id="RU003476"/>
    </source>
</evidence>
<dbReference type="AlphaFoldDB" id="A0A1F4ZPP7"/>
<evidence type="ECO:0000313" key="5">
    <source>
        <dbReference type="Proteomes" id="UP000176424"/>
    </source>
</evidence>
<accession>A0A1F4ZPP7</accession>
<evidence type="ECO:0000256" key="1">
    <source>
        <dbReference type="ARBA" id="ARBA00022801"/>
    </source>
</evidence>
<proteinExistence type="inferred from homology"/>
<gene>
    <name evidence="4" type="ORF">A2397_03595</name>
</gene>
<dbReference type="PROSITE" id="PS51462">
    <property type="entry name" value="NUDIX"/>
    <property type="match status" value="1"/>
</dbReference>
<dbReference type="InterPro" id="IPR000086">
    <property type="entry name" value="NUDIX_hydrolase_dom"/>
</dbReference>
<dbReference type="InterPro" id="IPR020476">
    <property type="entry name" value="Nudix_hydrolase"/>
</dbReference>
<reference evidence="4 5" key="1">
    <citation type="journal article" date="2016" name="Nat. Commun.">
        <title>Thousands of microbial genomes shed light on interconnected biogeochemical processes in an aquifer system.</title>
        <authorList>
            <person name="Anantharaman K."/>
            <person name="Brown C.T."/>
            <person name="Hug L.A."/>
            <person name="Sharon I."/>
            <person name="Castelle C.J."/>
            <person name="Probst A.J."/>
            <person name="Thomas B.C."/>
            <person name="Singh A."/>
            <person name="Wilkins M.J."/>
            <person name="Karaoz U."/>
            <person name="Brodie E.L."/>
            <person name="Williams K.H."/>
            <person name="Hubbard S.S."/>
            <person name="Banfield J.F."/>
        </authorList>
    </citation>
    <scope>NUCLEOTIDE SEQUENCE [LARGE SCALE GENOMIC DNA]</scope>
</reference>
<dbReference type="SUPFAM" id="SSF55811">
    <property type="entry name" value="Nudix"/>
    <property type="match status" value="1"/>
</dbReference>
<name>A0A1F4ZPP7_9BACT</name>
<dbReference type="EMBL" id="MEXR01000060">
    <property type="protein sequence ID" value="OGD08325.1"/>
    <property type="molecule type" value="Genomic_DNA"/>
</dbReference>
<comment type="similarity">
    <text evidence="2">Belongs to the Nudix hydrolase family.</text>
</comment>
<keyword evidence="1 2" id="KW-0378">Hydrolase</keyword>
<evidence type="ECO:0000313" key="4">
    <source>
        <dbReference type="EMBL" id="OGD08325.1"/>
    </source>
</evidence>
<dbReference type="Gene3D" id="3.90.79.10">
    <property type="entry name" value="Nucleoside Triphosphate Pyrophosphohydrolase"/>
    <property type="match status" value="1"/>
</dbReference>
<evidence type="ECO:0000259" key="3">
    <source>
        <dbReference type="PROSITE" id="PS51462"/>
    </source>
</evidence>
<dbReference type="Proteomes" id="UP000176424">
    <property type="component" value="Unassembled WGS sequence"/>
</dbReference>
<dbReference type="Pfam" id="PF00293">
    <property type="entry name" value="NUDIX"/>
    <property type="match status" value="1"/>
</dbReference>
<dbReference type="STRING" id="1797263.A2397_03595"/>
<comment type="caution">
    <text evidence="4">The sequence shown here is derived from an EMBL/GenBank/DDBJ whole genome shotgun (WGS) entry which is preliminary data.</text>
</comment>
<dbReference type="PRINTS" id="PR00502">
    <property type="entry name" value="NUDIXFAMILY"/>
</dbReference>
<dbReference type="InterPro" id="IPR020084">
    <property type="entry name" value="NUDIX_hydrolase_CS"/>
</dbReference>
<dbReference type="PANTHER" id="PTHR43736:SF1">
    <property type="entry name" value="DIHYDRONEOPTERIN TRIPHOSPHATE DIPHOSPHATASE"/>
    <property type="match status" value="1"/>
</dbReference>
<dbReference type="PROSITE" id="PS00893">
    <property type="entry name" value="NUDIX_BOX"/>
    <property type="match status" value="1"/>
</dbReference>
<dbReference type="GO" id="GO:0016787">
    <property type="term" value="F:hydrolase activity"/>
    <property type="evidence" value="ECO:0007669"/>
    <property type="project" value="UniProtKB-KW"/>
</dbReference>
<organism evidence="4 5">
    <name type="scientific">Candidatus Amesbacteria bacterium RIFOXYB1_FULL_44_23</name>
    <dbReference type="NCBI Taxonomy" id="1797263"/>
    <lineage>
        <taxon>Bacteria</taxon>
        <taxon>Candidatus Amesiibacteriota</taxon>
    </lineage>
</organism>
<dbReference type="PANTHER" id="PTHR43736">
    <property type="entry name" value="ADP-RIBOSE PYROPHOSPHATASE"/>
    <property type="match status" value="1"/>
</dbReference>